<protein>
    <submittedName>
        <fullName evidence="1">Transcriptional regulator, AbiEi antitoxin, Type IV TA system</fullName>
    </submittedName>
</protein>
<proteinExistence type="predicted"/>
<organism evidence="1 2">
    <name type="scientific">Klenkia brasiliensis</name>
    <dbReference type="NCBI Taxonomy" id="333142"/>
    <lineage>
        <taxon>Bacteria</taxon>
        <taxon>Bacillati</taxon>
        <taxon>Actinomycetota</taxon>
        <taxon>Actinomycetes</taxon>
        <taxon>Geodermatophilales</taxon>
        <taxon>Geodermatophilaceae</taxon>
        <taxon>Klenkia</taxon>
    </lineage>
</organism>
<dbReference type="AlphaFoldDB" id="A0A1G7MZ56"/>
<dbReference type="Proteomes" id="UP000198863">
    <property type="component" value="Unassembled WGS sequence"/>
</dbReference>
<name>A0A1G7MZ56_9ACTN</name>
<sequence>MSTLIPTAVDGGARSRLGVITTADLHATGVTAKEVRTAVRSRAWVRLRTGVFVSVIDLAEVESTDRRHGLDALAVLASLDRPTAVLAGESAAWVWGLPQPVGATATVQLVDPHRYRSGRGWRMTRAALPPGDVVRRGAYPLTSPARTVVDLARTRQEVDGVAAIDAALLRGLVTPAELAAVLAAQVNVPGIPRAVRAVALADGRAESWLETRTRLEWDAAGLRPFVPQVELWQDGEYVVVDGWDDQAALAVMADGRLKYRDGAFGRTAEQEVWREKRAEDRLRAAGVRFVRLALPDFAPRPWRDHTTRIRAVQAVPGPAVRTFRAVPRSSGRVRVPVTVDDGWLFRADDRVGGSPRAGSTHRGAR</sequence>
<reference evidence="2" key="1">
    <citation type="submission" date="2016-10" db="EMBL/GenBank/DDBJ databases">
        <authorList>
            <person name="Varghese N."/>
            <person name="Submissions S."/>
        </authorList>
    </citation>
    <scope>NUCLEOTIDE SEQUENCE [LARGE SCALE GENOMIC DNA]</scope>
    <source>
        <strain evidence="2">DSM 44526</strain>
    </source>
</reference>
<keyword evidence="2" id="KW-1185">Reference proteome</keyword>
<accession>A0A1G7MZ56</accession>
<evidence type="ECO:0000313" key="1">
    <source>
        <dbReference type="EMBL" id="SDF66967.1"/>
    </source>
</evidence>
<dbReference type="EMBL" id="FNCF01000001">
    <property type="protein sequence ID" value="SDF66967.1"/>
    <property type="molecule type" value="Genomic_DNA"/>
</dbReference>
<dbReference type="RefSeq" id="WP_091058543.1">
    <property type="nucleotide sequence ID" value="NZ_FNCF01000001.1"/>
</dbReference>
<dbReference type="OrthoDB" id="5176673at2"/>
<gene>
    <name evidence="1" type="ORF">SAMN05660324_0834</name>
</gene>
<evidence type="ECO:0000313" key="2">
    <source>
        <dbReference type="Proteomes" id="UP000198863"/>
    </source>
</evidence>